<evidence type="ECO:0000313" key="3">
    <source>
        <dbReference type="Proteomes" id="UP001241110"/>
    </source>
</evidence>
<dbReference type="AlphaFoldDB" id="A0AAE3QR96"/>
<keyword evidence="1" id="KW-0472">Membrane</keyword>
<proteinExistence type="predicted"/>
<dbReference type="Proteomes" id="UP001241110">
    <property type="component" value="Unassembled WGS sequence"/>
</dbReference>
<sequence>MKSVITIYEKISILSLDVVAGAVCCSAMFARQMHIKIFWYQYFVLGCSVWLIYTIDHLLDAVRNPTLISPRHRFHKKYQKTLCILSVLVCVITTWLAFTKLPIAVIWFGMALGASMLVYLALTHFFSFSFFFKEGWVAFLYTLGVWGSVAVQTLHIQQTHLFAGCIFGMIILQQAMLLAWYESEEDTQQEMLSLMQRQNAAHLHLFLKALIILALGATIGCLLLLNNTSLDQKVWLTLLIMASLLSVITFFSGLFREAYSYRFLSDGILLLPVWMIMDTF</sequence>
<organism evidence="2 3">
    <name type="scientific">Xanthocytophaga flava</name>
    <dbReference type="NCBI Taxonomy" id="3048013"/>
    <lineage>
        <taxon>Bacteria</taxon>
        <taxon>Pseudomonadati</taxon>
        <taxon>Bacteroidota</taxon>
        <taxon>Cytophagia</taxon>
        <taxon>Cytophagales</taxon>
        <taxon>Rhodocytophagaceae</taxon>
        <taxon>Xanthocytophaga</taxon>
    </lineage>
</organism>
<feature type="transmembrane region" description="Helical" evidence="1">
    <location>
        <begin position="201"/>
        <end position="225"/>
    </location>
</feature>
<feature type="transmembrane region" description="Helical" evidence="1">
    <location>
        <begin position="78"/>
        <end position="98"/>
    </location>
</feature>
<name>A0AAE3QR96_9BACT</name>
<accession>A0AAE3QR96</accession>
<feature type="transmembrane region" description="Helical" evidence="1">
    <location>
        <begin position="12"/>
        <end position="30"/>
    </location>
</feature>
<dbReference type="RefSeq" id="WP_313983283.1">
    <property type="nucleotide sequence ID" value="NZ_JASJOS010000011.1"/>
</dbReference>
<protein>
    <recommendedName>
        <fullName evidence="4">Prenyltransferase</fullName>
    </recommendedName>
</protein>
<feature type="transmembrane region" description="Helical" evidence="1">
    <location>
        <begin position="105"/>
        <end position="130"/>
    </location>
</feature>
<keyword evidence="1" id="KW-1133">Transmembrane helix</keyword>
<feature type="transmembrane region" description="Helical" evidence="1">
    <location>
        <begin position="161"/>
        <end position="181"/>
    </location>
</feature>
<evidence type="ECO:0000313" key="2">
    <source>
        <dbReference type="EMBL" id="MDJ1483441.1"/>
    </source>
</evidence>
<keyword evidence="1" id="KW-0812">Transmembrane</keyword>
<feature type="transmembrane region" description="Helical" evidence="1">
    <location>
        <begin position="136"/>
        <end position="154"/>
    </location>
</feature>
<feature type="transmembrane region" description="Helical" evidence="1">
    <location>
        <begin position="234"/>
        <end position="253"/>
    </location>
</feature>
<reference evidence="2" key="1">
    <citation type="submission" date="2023-05" db="EMBL/GenBank/DDBJ databases">
        <authorList>
            <person name="Zhang X."/>
        </authorList>
    </citation>
    <scope>NUCLEOTIDE SEQUENCE</scope>
    <source>
        <strain evidence="2">YF14B1</strain>
    </source>
</reference>
<evidence type="ECO:0000256" key="1">
    <source>
        <dbReference type="SAM" id="Phobius"/>
    </source>
</evidence>
<evidence type="ECO:0008006" key="4">
    <source>
        <dbReference type="Google" id="ProtNLM"/>
    </source>
</evidence>
<feature type="transmembrane region" description="Helical" evidence="1">
    <location>
        <begin position="37"/>
        <end position="58"/>
    </location>
</feature>
<comment type="caution">
    <text evidence="2">The sequence shown here is derived from an EMBL/GenBank/DDBJ whole genome shotgun (WGS) entry which is preliminary data.</text>
</comment>
<dbReference type="EMBL" id="JASJOS010000011">
    <property type="protein sequence ID" value="MDJ1483441.1"/>
    <property type="molecule type" value="Genomic_DNA"/>
</dbReference>
<gene>
    <name evidence="2" type="ORF">QNI16_23275</name>
</gene>